<dbReference type="Pfam" id="PF00072">
    <property type="entry name" value="Response_reg"/>
    <property type="match status" value="1"/>
</dbReference>
<keyword evidence="1" id="KW-0238">DNA-binding</keyword>
<dbReference type="AlphaFoldDB" id="A0A3B0ZMF0"/>
<dbReference type="Pfam" id="PF04397">
    <property type="entry name" value="LytTR"/>
    <property type="match status" value="1"/>
</dbReference>
<sequence length="245" mass="28396">MKILIVDDEKLACQRLELLINELKIAEVVGFAHNGKQALKETVKHQPDIILLDIRMPGMDGIETAQHINSMETPPTVIFTTAYDDYALKAFETHAIDYLLKPIRKERLQDAINSAKNISRLQLNELRRQSENASREHISVRIQGDIRLIPIRDINYLLADQKYITVGYILKNEIIEVLIDESLVSLEKEFPSTFFRIHRNALIAKKCFEALEKNSQGQMKVKCKNSEKRFDVSRRHLSELRKFLK</sequence>
<dbReference type="GO" id="GO:0000976">
    <property type="term" value="F:transcription cis-regulatory region binding"/>
    <property type="evidence" value="ECO:0007669"/>
    <property type="project" value="TreeGrafter"/>
</dbReference>
<dbReference type="PROSITE" id="PS50110">
    <property type="entry name" value="RESPONSE_REGULATORY"/>
    <property type="match status" value="1"/>
</dbReference>
<protein>
    <submittedName>
        <fullName evidence="5">Autolysis response regulater LytR</fullName>
    </submittedName>
</protein>
<keyword evidence="2" id="KW-0175">Coiled coil</keyword>
<dbReference type="Gene3D" id="3.40.50.2300">
    <property type="match status" value="1"/>
</dbReference>
<dbReference type="GO" id="GO:0005829">
    <property type="term" value="C:cytosol"/>
    <property type="evidence" value="ECO:0007669"/>
    <property type="project" value="TreeGrafter"/>
</dbReference>
<dbReference type="InterPro" id="IPR011006">
    <property type="entry name" value="CheY-like_superfamily"/>
</dbReference>
<organism evidence="5">
    <name type="scientific">hydrothermal vent metagenome</name>
    <dbReference type="NCBI Taxonomy" id="652676"/>
    <lineage>
        <taxon>unclassified sequences</taxon>
        <taxon>metagenomes</taxon>
        <taxon>ecological metagenomes</taxon>
    </lineage>
</organism>
<dbReference type="PANTHER" id="PTHR48111">
    <property type="entry name" value="REGULATOR OF RPOS"/>
    <property type="match status" value="1"/>
</dbReference>
<evidence type="ECO:0000259" key="3">
    <source>
        <dbReference type="PROSITE" id="PS50110"/>
    </source>
</evidence>
<feature type="domain" description="Response regulatory" evidence="3">
    <location>
        <begin position="2"/>
        <end position="116"/>
    </location>
</feature>
<evidence type="ECO:0000256" key="1">
    <source>
        <dbReference type="ARBA" id="ARBA00023125"/>
    </source>
</evidence>
<dbReference type="PROSITE" id="PS50930">
    <property type="entry name" value="HTH_LYTTR"/>
    <property type="match status" value="1"/>
</dbReference>
<dbReference type="GO" id="GO:0006355">
    <property type="term" value="P:regulation of DNA-templated transcription"/>
    <property type="evidence" value="ECO:0007669"/>
    <property type="project" value="TreeGrafter"/>
</dbReference>
<feature type="coiled-coil region" evidence="2">
    <location>
        <begin position="116"/>
        <end position="143"/>
    </location>
</feature>
<dbReference type="SMART" id="SM00850">
    <property type="entry name" value="LytTR"/>
    <property type="match status" value="1"/>
</dbReference>
<name>A0A3B0ZMF0_9ZZZZ</name>
<dbReference type="EMBL" id="UOFS01000019">
    <property type="protein sequence ID" value="VAW94735.1"/>
    <property type="molecule type" value="Genomic_DNA"/>
</dbReference>
<evidence type="ECO:0000259" key="4">
    <source>
        <dbReference type="PROSITE" id="PS50930"/>
    </source>
</evidence>
<dbReference type="GO" id="GO:0032993">
    <property type="term" value="C:protein-DNA complex"/>
    <property type="evidence" value="ECO:0007669"/>
    <property type="project" value="TreeGrafter"/>
</dbReference>
<accession>A0A3B0ZMF0</accession>
<reference evidence="5" key="1">
    <citation type="submission" date="2018-06" db="EMBL/GenBank/DDBJ databases">
        <authorList>
            <person name="Zhirakovskaya E."/>
        </authorList>
    </citation>
    <scope>NUCLEOTIDE SEQUENCE</scope>
</reference>
<feature type="domain" description="HTH LytTR-type" evidence="4">
    <location>
        <begin position="138"/>
        <end position="245"/>
    </location>
</feature>
<dbReference type="GO" id="GO:0000156">
    <property type="term" value="F:phosphorelay response regulator activity"/>
    <property type="evidence" value="ECO:0007669"/>
    <property type="project" value="TreeGrafter"/>
</dbReference>
<dbReference type="PANTHER" id="PTHR48111:SF3">
    <property type="entry name" value="TRANSCRIPTIONAL REGULATORY PROTEIN BTSR"/>
    <property type="match status" value="1"/>
</dbReference>
<dbReference type="InterPro" id="IPR007492">
    <property type="entry name" value="LytTR_DNA-bd_dom"/>
</dbReference>
<evidence type="ECO:0000256" key="2">
    <source>
        <dbReference type="SAM" id="Coils"/>
    </source>
</evidence>
<gene>
    <name evidence="5" type="ORF">MNBD_GAMMA22-1625</name>
</gene>
<evidence type="ECO:0000313" key="5">
    <source>
        <dbReference type="EMBL" id="VAW94735.1"/>
    </source>
</evidence>
<dbReference type="SUPFAM" id="SSF52172">
    <property type="entry name" value="CheY-like"/>
    <property type="match status" value="1"/>
</dbReference>
<proteinExistence type="predicted"/>
<dbReference type="InterPro" id="IPR039420">
    <property type="entry name" value="WalR-like"/>
</dbReference>
<dbReference type="SMART" id="SM00448">
    <property type="entry name" value="REC"/>
    <property type="match status" value="1"/>
</dbReference>
<dbReference type="InterPro" id="IPR001789">
    <property type="entry name" value="Sig_transdc_resp-reg_receiver"/>
</dbReference>
<dbReference type="Gene3D" id="2.40.50.1020">
    <property type="entry name" value="LytTr DNA-binding domain"/>
    <property type="match status" value="1"/>
</dbReference>